<feature type="compositionally biased region" description="Low complexity" evidence="1">
    <location>
        <begin position="302"/>
        <end position="320"/>
    </location>
</feature>
<accession>A0A7J0DTI3</accession>
<organism evidence="2 3">
    <name type="scientific">Actinidia rufa</name>
    <dbReference type="NCBI Taxonomy" id="165716"/>
    <lineage>
        <taxon>Eukaryota</taxon>
        <taxon>Viridiplantae</taxon>
        <taxon>Streptophyta</taxon>
        <taxon>Embryophyta</taxon>
        <taxon>Tracheophyta</taxon>
        <taxon>Spermatophyta</taxon>
        <taxon>Magnoliopsida</taxon>
        <taxon>eudicotyledons</taxon>
        <taxon>Gunneridae</taxon>
        <taxon>Pentapetalae</taxon>
        <taxon>asterids</taxon>
        <taxon>Ericales</taxon>
        <taxon>Actinidiaceae</taxon>
        <taxon>Actinidia</taxon>
    </lineage>
</organism>
<dbReference type="EMBL" id="BJWL01000391">
    <property type="protein sequence ID" value="GFS42023.1"/>
    <property type="molecule type" value="Genomic_DNA"/>
</dbReference>
<reference evidence="3" key="1">
    <citation type="submission" date="2019-07" db="EMBL/GenBank/DDBJ databases">
        <title>De Novo Assembly of kiwifruit Actinidia rufa.</title>
        <authorList>
            <person name="Sugita-Konishi S."/>
            <person name="Sato K."/>
            <person name="Mori E."/>
            <person name="Abe Y."/>
            <person name="Kisaki G."/>
            <person name="Hamano K."/>
            <person name="Suezawa K."/>
            <person name="Otani M."/>
            <person name="Fukuda T."/>
            <person name="Manabe T."/>
            <person name="Gomi K."/>
            <person name="Tabuchi M."/>
            <person name="Akimitsu K."/>
            <person name="Kataoka I."/>
        </authorList>
    </citation>
    <scope>NUCLEOTIDE SEQUENCE [LARGE SCALE GENOMIC DNA]</scope>
    <source>
        <strain evidence="3">cv. Fuchu</strain>
    </source>
</reference>
<protein>
    <submittedName>
        <fullName evidence="2">Uncharacterized protein</fullName>
    </submittedName>
</protein>
<evidence type="ECO:0000256" key="1">
    <source>
        <dbReference type="SAM" id="MobiDB-lite"/>
    </source>
</evidence>
<feature type="compositionally biased region" description="Low complexity" evidence="1">
    <location>
        <begin position="400"/>
        <end position="416"/>
    </location>
</feature>
<dbReference type="AlphaFoldDB" id="A0A7J0DTI3"/>
<feature type="region of interest" description="Disordered" evidence="1">
    <location>
        <begin position="221"/>
        <end position="262"/>
    </location>
</feature>
<feature type="compositionally biased region" description="Polar residues" evidence="1">
    <location>
        <begin position="236"/>
        <end position="247"/>
    </location>
</feature>
<proteinExistence type="predicted"/>
<name>A0A7J0DTI3_9ERIC</name>
<keyword evidence="3" id="KW-1185">Reference proteome</keyword>
<feature type="region of interest" description="Disordered" evidence="1">
    <location>
        <begin position="490"/>
        <end position="513"/>
    </location>
</feature>
<feature type="region of interest" description="Disordered" evidence="1">
    <location>
        <begin position="340"/>
        <end position="425"/>
    </location>
</feature>
<feature type="compositionally biased region" description="Basic and acidic residues" evidence="1">
    <location>
        <begin position="378"/>
        <end position="397"/>
    </location>
</feature>
<feature type="region of interest" description="Disordered" evidence="1">
    <location>
        <begin position="302"/>
        <end position="327"/>
    </location>
</feature>
<dbReference type="Proteomes" id="UP000585474">
    <property type="component" value="Unassembled WGS sequence"/>
</dbReference>
<comment type="caution">
    <text evidence="2">The sequence shown here is derived from an EMBL/GenBank/DDBJ whole genome shotgun (WGS) entry which is preliminary data.</text>
</comment>
<evidence type="ECO:0000313" key="3">
    <source>
        <dbReference type="Proteomes" id="UP000585474"/>
    </source>
</evidence>
<sequence length="649" mass="70410">MSRNSGVTRSGDLDLLPSWISDHLGEGSSFMTDEVNQSPALPMEGSPSLETNPLAAIHPSVEEKTNIMTLEELDALREAYYFPSGCGPPFFHSPYHQVFKYTLSLSEFRNLFSLNSNPKPDQGWLYFKARNKKTLLGGYPSNVKGGKSKFFFVLGDEWELPEGSPREGAPRISTTTIPRLYGDKSKVFEEIFKSVEKTGRFSVPVLLESKSFRRVFVSPRSMASGTAGESRPSGEAPSSSGNVGESQNSHEHARRQSPSRDDSVECLGSIRIELRRILPHIPNLTLLRWSRGKVFDSIFNRNPSSGSNPTSESCSNSSQPVELDSDAMSKRISFKKLGEKLEKSKNGSSSRIPAPTKGVVIGEKRAGESLASSASKKGKVDDGSKGKGVDREPEGKKKATSSTNAPTTPATASSNPGEGTSATLGAALGPTASILGSPSVAEKLLRGVISPADKEKVEKQTLDQTAMKLFHVIGQALVLSSSLAVRSREAGEQASLQEGRAASMETESDRDSLADKVERSGVLVVELREALSKAKEFAVEEFKSSSEFVVAIEDSASKYFGEGFDFCKVQLRRHHPDLAIDLEGTMVDQDLLVEQDESAEEKEKEKVGENEGEGVLANGDQEALSYRNERAFSVMAIKEACHIVMDGHS</sequence>
<evidence type="ECO:0000313" key="2">
    <source>
        <dbReference type="EMBL" id="GFS42023.1"/>
    </source>
</evidence>
<gene>
    <name evidence="2" type="ORF">Acr_00g0077770</name>
</gene>
<feature type="region of interest" description="Disordered" evidence="1">
    <location>
        <begin position="597"/>
        <end position="620"/>
    </location>
</feature>